<sequence length="66" mass="7655">MLTIVKNLFRSDKDASGRKVDRVITTLAAQNKTSIYSWSYIREEGYYENTTNGRRVYTYDLPKNAA</sequence>
<organism evidence="1 2">
    <name type="scientific">Psychromonas marina</name>
    <dbReference type="NCBI Taxonomy" id="88364"/>
    <lineage>
        <taxon>Bacteria</taxon>
        <taxon>Pseudomonadati</taxon>
        <taxon>Pseudomonadota</taxon>
        <taxon>Gammaproteobacteria</taxon>
        <taxon>Alteromonadales</taxon>
        <taxon>Psychromonadaceae</taxon>
        <taxon>Psychromonas</taxon>
    </lineage>
</organism>
<name>A0ABQ6E294_9GAMM</name>
<reference evidence="2" key="1">
    <citation type="journal article" date="2019" name="Int. J. Syst. Evol. Microbiol.">
        <title>The Global Catalogue of Microorganisms (GCM) 10K type strain sequencing project: providing services to taxonomists for standard genome sequencing and annotation.</title>
        <authorList>
            <consortium name="The Broad Institute Genomics Platform"/>
            <consortium name="The Broad Institute Genome Sequencing Center for Infectious Disease"/>
            <person name="Wu L."/>
            <person name="Ma J."/>
        </authorList>
    </citation>
    <scope>NUCLEOTIDE SEQUENCE [LARGE SCALE GENOMIC DNA]</scope>
    <source>
        <strain evidence="2">NBRC 103166</strain>
    </source>
</reference>
<dbReference type="RefSeq" id="WP_284204475.1">
    <property type="nucleotide sequence ID" value="NZ_BSPQ01000013.1"/>
</dbReference>
<comment type="caution">
    <text evidence="1">The sequence shown here is derived from an EMBL/GenBank/DDBJ whole genome shotgun (WGS) entry which is preliminary data.</text>
</comment>
<keyword evidence="2" id="KW-1185">Reference proteome</keyword>
<proteinExistence type="predicted"/>
<accession>A0ABQ6E294</accession>
<dbReference type="EMBL" id="BSPQ01000013">
    <property type="protein sequence ID" value="GLS91359.1"/>
    <property type="molecule type" value="Genomic_DNA"/>
</dbReference>
<evidence type="ECO:0000313" key="2">
    <source>
        <dbReference type="Proteomes" id="UP001157353"/>
    </source>
</evidence>
<gene>
    <name evidence="1" type="ORF">GCM10007916_24280</name>
</gene>
<dbReference type="Proteomes" id="UP001157353">
    <property type="component" value="Unassembled WGS sequence"/>
</dbReference>
<evidence type="ECO:0000313" key="1">
    <source>
        <dbReference type="EMBL" id="GLS91359.1"/>
    </source>
</evidence>
<protein>
    <submittedName>
        <fullName evidence="1">Uncharacterized protein</fullName>
    </submittedName>
</protein>